<name>G0VBH4_NAUCA</name>
<dbReference type="AlphaFoldDB" id="G0VBH4"/>
<keyword evidence="2" id="KW-1185">Reference proteome</keyword>
<dbReference type="KEGG" id="ncs:NCAS_0B02160"/>
<dbReference type="eggNOG" id="ENOG502SDQZ">
    <property type="taxonomic scope" value="Eukaryota"/>
</dbReference>
<dbReference type="InParanoid" id="G0VBH4"/>
<dbReference type="OrthoDB" id="4041945at2759"/>
<dbReference type="HOGENOM" id="CLU_2109667_0_0_1"/>
<evidence type="ECO:0000313" key="1">
    <source>
        <dbReference type="EMBL" id="CCC68300.1"/>
    </source>
</evidence>
<dbReference type="OMA" id="FYEEEWN"/>
<dbReference type="GeneID" id="96901860"/>
<proteinExistence type="predicted"/>
<reference evidence="1 2" key="1">
    <citation type="journal article" date="2011" name="Proc. Natl. Acad. Sci. U.S.A.">
        <title>Evolutionary erosion of yeast sex chromosomes by mating-type switching accidents.</title>
        <authorList>
            <person name="Gordon J.L."/>
            <person name="Armisen D."/>
            <person name="Proux-Wera E."/>
            <person name="Oheigeartaigh S.S."/>
            <person name="Byrne K.P."/>
            <person name="Wolfe K.H."/>
        </authorList>
    </citation>
    <scope>NUCLEOTIDE SEQUENCE [LARGE SCALE GENOMIC DNA]</scope>
    <source>
        <strain evidence="2">ATCC 76901 / BCRC 22586 / CBS 4309 / NBRC 1992 / NRRL Y-12630</strain>
    </source>
</reference>
<organism evidence="1 2">
    <name type="scientific">Naumovozyma castellii</name>
    <name type="common">Yeast</name>
    <name type="synonym">Saccharomyces castellii</name>
    <dbReference type="NCBI Taxonomy" id="27288"/>
    <lineage>
        <taxon>Eukaryota</taxon>
        <taxon>Fungi</taxon>
        <taxon>Dikarya</taxon>
        <taxon>Ascomycota</taxon>
        <taxon>Saccharomycotina</taxon>
        <taxon>Saccharomycetes</taxon>
        <taxon>Saccharomycetales</taxon>
        <taxon>Saccharomycetaceae</taxon>
        <taxon>Naumovozyma</taxon>
    </lineage>
</organism>
<reference key="2">
    <citation type="submission" date="2011-08" db="EMBL/GenBank/DDBJ databases">
        <title>Genome sequence of Naumovozyma castellii.</title>
        <authorList>
            <person name="Gordon J.L."/>
            <person name="Armisen D."/>
            <person name="Proux-Wera E."/>
            <person name="OhEigeartaigh S.S."/>
            <person name="Byrne K.P."/>
            <person name="Wolfe K.H."/>
        </authorList>
    </citation>
    <scope>NUCLEOTIDE SEQUENCE</scope>
    <source>
        <strain>Type strain:CBS 4309</strain>
    </source>
</reference>
<accession>G0VBH4</accession>
<protein>
    <submittedName>
        <fullName evidence="1">Uncharacterized protein</fullName>
    </submittedName>
</protein>
<sequence length="115" mass="13294">MAIKEKYQLTNDIKKTNRINKPDHKSAVRKDFKDIKNETVLDAQPQNEASKRDLVELKEKSIFYDKDWNAEGKAPFDLRNIPYNSKTFVRRGPPINPMLAGLDTTNIPEPIESNH</sequence>
<dbReference type="RefSeq" id="XP_003674674.1">
    <property type="nucleotide sequence ID" value="XM_003674626.1"/>
</dbReference>
<dbReference type="Pfam" id="PF12622">
    <property type="entry name" value="NpwBP"/>
    <property type="match status" value="1"/>
</dbReference>
<evidence type="ECO:0000313" key="2">
    <source>
        <dbReference type="Proteomes" id="UP000001640"/>
    </source>
</evidence>
<gene>
    <name evidence="1" type="primary">NCAS0B02160</name>
    <name evidence="1" type="ordered locus">NCAS_0B02160</name>
</gene>
<dbReference type="EMBL" id="HE576753">
    <property type="protein sequence ID" value="CCC68300.1"/>
    <property type="molecule type" value="Genomic_DNA"/>
</dbReference>
<dbReference type="Proteomes" id="UP000001640">
    <property type="component" value="Chromosome 2"/>
</dbReference>